<dbReference type="PROSITE" id="PS50043">
    <property type="entry name" value="HTH_LUXR_2"/>
    <property type="match status" value="1"/>
</dbReference>
<dbReference type="InterPro" id="IPR011006">
    <property type="entry name" value="CheY-like_superfamily"/>
</dbReference>
<dbReference type="Pfam" id="PF00072">
    <property type="entry name" value="Response_reg"/>
    <property type="match status" value="1"/>
</dbReference>
<dbReference type="PANTHER" id="PTHR43214:SF43">
    <property type="entry name" value="TWO-COMPONENT RESPONSE REGULATOR"/>
    <property type="match status" value="1"/>
</dbReference>
<organism evidence="6 7">
    <name type="scientific">Conexibacter arvalis</name>
    <dbReference type="NCBI Taxonomy" id="912552"/>
    <lineage>
        <taxon>Bacteria</taxon>
        <taxon>Bacillati</taxon>
        <taxon>Actinomycetota</taxon>
        <taxon>Thermoleophilia</taxon>
        <taxon>Solirubrobacterales</taxon>
        <taxon>Conexibacteraceae</taxon>
        <taxon>Conexibacter</taxon>
    </lineage>
</organism>
<dbReference type="InterPro" id="IPR058245">
    <property type="entry name" value="NreC/VraR/RcsB-like_REC"/>
</dbReference>
<evidence type="ECO:0000256" key="2">
    <source>
        <dbReference type="ARBA" id="ARBA00023125"/>
    </source>
</evidence>
<reference evidence="6 7" key="1">
    <citation type="submission" date="2020-08" db="EMBL/GenBank/DDBJ databases">
        <title>Genomic Encyclopedia of Archaeal and Bacterial Type Strains, Phase II (KMG-II): from individual species to whole genera.</title>
        <authorList>
            <person name="Goeker M."/>
        </authorList>
    </citation>
    <scope>NUCLEOTIDE SEQUENCE [LARGE SCALE GENOMIC DNA]</scope>
    <source>
        <strain evidence="6 7">DSM 23288</strain>
    </source>
</reference>
<dbReference type="GO" id="GO:0006355">
    <property type="term" value="P:regulation of DNA-templated transcription"/>
    <property type="evidence" value="ECO:0007669"/>
    <property type="project" value="InterPro"/>
</dbReference>
<keyword evidence="7" id="KW-1185">Reference proteome</keyword>
<gene>
    <name evidence="6" type="ORF">BDZ31_001462</name>
</gene>
<dbReference type="PROSITE" id="PS50110">
    <property type="entry name" value="RESPONSE_REGULATORY"/>
    <property type="match status" value="1"/>
</dbReference>
<feature type="domain" description="Response regulatory" evidence="5">
    <location>
        <begin position="8"/>
        <end position="124"/>
    </location>
</feature>
<dbReference type="RefSeq" id="WP_183340438.1">
    <property type="nucleotide sequence ID" value="NZ_JACHNU010000001.1"/>
</dbReference>
<dbReference type="GO" id="GO:0000160">
    <property type="term" value="P:phosphorelay signal transduction system"/>
    <property type="evidence" value="ECO:0007669"/>
    <property type="project" value="InterPro"/>
</dbReference>
<sequence length="219" mass="23418">MEPTPPFTVVLADDHVVVRSGLRLLLEAEEAIEVVAEAGDVTAAIEAVERLRPDVLVLDLHMPGEPSLPAIPRLRASCPRTSVVVLTAQRDPSYAGEALRLGATGYVPKEAAGGHLLAAILTAVRGETYLEPQLGARLAATAAAAAGAAPELSARELEVLRLIARGLTNREIAERLYLSVRTVESHRARIQRKLGRSRRSDLVDYALERGLIEASDLSG</sequence>
<dbReference type="Gene3D" id="3.40.50.2300">
    <property type="match status" value="1"/>
</dbReference>
<evidence type="ECO:0000259" key="4">
    <source>
        <dbReference type="PROSITE" id="PS50043"/>
    </source>
</evidence>
<dbReference type="InterPro" id="IPR016032">
    <property type="entry name" value="Sig_transdc_resp-reg_C-effctor"/>
</dbReference>
<dbReference type="PANTHER" id="PTHR43214">
    <property type="entry name" value="TWO-COMPONENT RESPONSE REGULATOR"/>
    <property type="match status" value="1"/>
</dbReference>
<accession>A0A840IAG6</accession>
<dbReference type="Pfam" id="PF00196">
    <property type="entry name" value="GerE"/>
    <property type="match status" value="1"/>
</dbReference>
<evidence type="ECO:0000256" key="1">
    <source>
        <dbReference type="ARBA" id="ARBA00022553"/>
    </source>
</evidence>
<name>A0A840IAG6_9ACTN</name>
<evidence type="ECO:0000313" key="7">
    <source>
        <dbReference type="Proteomes" id="UP000585272"/>
    </source>
</evidence>
<dbReference type="CDD" id="cd17535">
    <property type="entry name" value="REC_NarL-like"/>
    <property type="match status" value="1"/>
</dbReference>
<dbReference type="GO" id="GO:0003677">
    <property type="term" value="F:DNA binding"/>
    <property type="evidence" value="ECO:0007669"/>
    <property type="project" value="UniProtKB-KW"/>
</dbReference>
<dbReference type="PROSITE" id="PS00622">
    <property type="entry name" value="HTH_LUXR_1"/>
    <property type="match status" value="1"/>
</dbReference>
<dbReference type="CDD" id="cd06170">
    <property type="entry name" value="LuxR_C_like"/>
    <property type="match status" value="1"/>
</dbReference>
<proteinExistence type="predicted"/>
<dbReference type="SUPFAM" id="SSF52172">
    <property type="entry name" value="CheY-like"/>
    <property type="match status" value="1"/>
</dbReference>
<evidence type="ECO:0000259" key="5">
    <source>
        <dbReference type="PROSITE" id="PS50110"/>
    </source>
</evidence>
<feature type="domain" description="HTH luxR-type" evidence="4">
    <location>
        <begin position="145"/>
        <end position="210"/>
    </location>
</feature>
<feature type="modified residue" description="4-aspartylphosphate" evidence="3">
    <location>
        <position position="59"/>
    </location>
</feature>
<dbReference type="SMART" id="SM00421">
    <property type="entry name" value="HTH_LUXR"/>
    <property type="match status" value="1"/>
</dbReference>
<dbReference type="SMART" id="SM00448">
    <property type="entry name" value="REC"/>
    <property type="match status" value="1"/>
</dbReference>
<dbReference type="InterPro" id="IPR039420">
    <property type="entry name" value="WalR-like"/>
</dbReference>
<dbReference type="InterPro" id="IPR000792">
    <property type="entry name" value="Tscrpt_reg_LuxR_C"/>
</dbReference>
<keyword evidence="1 3" id="KW-0597">Phosphoprotein</keyword>
<dbReference type="AlphaFoldDB" id="A0A840IAG6"/>
<evidence type="ECO:0000313" key="6">
    <source>
        <dbReference type="EMBL" id="MBB4661889.1"/>
    </source>
</evidence>
<dbReference type="InterPro" id="IPR001789">
    <property type="entry name" value="Sig_transdc_resp-reg_receiver"/>
</dbReference>
<dbReference type="Proteomes" id="UP000585272">
    <property type="component" value="Unassembled WGS sequence"/>
</dbReference>
<dbReference type="SUPFAM" id="SSF46894">
    <property type="entry name" value="C-terminal effector domain of the bipartite response regulators"/>
    <property type="match status" value="1"/>
</dbReference>
<comment type="caution">
    <text evidence="6">The sequence shown here is derived from an EMBL/GenBank/DDBJ whole genome shotgun (WGS) entry which is preliminary data.</text>
</comment>
<evidence type="ECO:0000256" key="3">
    <source>
        <dbReference type="PROSITE-ProRule" id="PRU00169"/>
    </source>
</evidence>
<dbReference type="PRINTS" id="PR00038">
    <property type="entry name" value="HTHLUXR"/>
</dbReference>
<dbReference type="EMBL" id="JACHNU010000001">
    <property type="protein sequence ID" value="MBB4661889.1"/>
    <property type="molecule type" value="Genomic_DNA"/>
</dbReference>
<keyword evidence="2" id="KW-0238">DNA-binding</keyword>
<protein>
    <submittedName>
        <fullName evidence="6">Two-component system response regulator NreC</fullName>
    </submittedName>
</protein>